<dbReference type="PANTHER" id="PTHR43278:SF1">
    <property type="entry name" value="IRON-SULFUR FLAVOPROTEIN MJ1083"/>
    <property type="match status" value="1"/>
</dbReference>
<dbReference type="Proteomes" id="UP000427906">
    <property type="component" value="Chromosome"/>
</dbReference>
<dbReference type="InterPro" id="IPR023485">
    <property type="entry name" value="Ptyr_pPase"/>
</dbReference>
<keyword evidence="1" id="KW-0285">Flavoprotein</keyword>
<dbReference type="Pfam" id="PF03358">
    <property type="entry name" value="FMN_red"/>
    <property type="match status" value="1"/>
</dbReference>
<dbReference type="SUPFAM" id="SSF52788">
    <property type="entry name" value="Phosphotyrosine protein phosphatases I"/>
    <property type="match status" value="1"/>
</dbReference>
<proteinExistence type="predicted"/>
<dbReference type="PANTHER" id="PTHR43278">
    <property type="entry name" value="NAD(P)H-DEPENDENT FMN-CONTAINING OXIDOREDUCTASE YWQN-RELATED"/>
    <property type="match status" value="1"/>
</dbReference>
<evidence type="ECO:0000256" key="2">
    <source>
        <dbReference type="ARBA" id="ARBA00022643"/>
    </source>
</evidence>
<dbReference type="InterPro" id="IPR036196">
    <property type="entry name" value="Ptyr_pPase_sf"/>
</dbReference>
<organism evidence="4 5">
    <name type="scientific">Desulfosarcina alkanivorans</name>
    <dbReference type="NCBI Taxonomy" id="571177"/>
    <lineage>
        <taxon>Bacteria</taxon>
        <taxon>Pseudomonadati</taxon>
        <taxon>Thermodesulfobacteriota</taxon>
        <taxon>Desulfobacteria</taxon>
        <taxon>Desulfobacterales</taxon>
        <taxon>Desulfosarcinaceae</taxon>
        <taxon>Desulfosarcina</taxon>
    </lineage>
</organism>
<gene>
    <name evidence="4" type="ORF">DSCA_32070</name>
</gene>
<dbReference type="SUPFAM" id="SSF52218">
    <property type="entry name" value="Flavoproteins"/>
    <property type="match status" value="1"/>
</dbReference>
<dbReference type="AlphaFoldDB" id="A0A5K7YX60"/>
<feature type="domain" description="Phosphotyrosine protein phosphatase I" evidence="3">
    <location>
        <begin position="196"/>
        <end position="326"/>
    </location>
</feature>
<accession>A0A5K7YX60</accession>
<name>A0A5K7YX60_9BACT</name>
<dbReference type="InterPro" id="IPR005025">
    <property type="entry name" value="FMN_Rdtase-like_dom"/>
</dbReference>
<evidence type="ECO:0000313" key="4">
    <source>
        <dbReference type="EMBL" id="BBO69277.1"/>
    </source>
</evidence>
<dbReference type="GO" id="GO:0016491">
    <property type="term" value="F:oxidoreductase activity"/>
    <property type="evidence" value="ECO:0007669"/>
    <property type="project" value="InterPro"/>
</dbReference>
<protein>
    <recommendedName>
        <fullName evidence="3">Phosphotyrosine protein phosphatase I domain-containing protein</fullName>
    </recommendedName>
</protein>
<keyword evidence="2" id="KW-0288">FMN</keyword>
<dbReference type="Gene3D" id="3.40.50.2300">
    <property type="match status" value="1"/>
</dbReference>
<dbReference type="InterPro" id="IPR051796">
    <property type="entry name" value="ISF_SsuE-like"/>
</dbReference>
<evidence type="ECO:0000259" key="3">
    <source>
        <dbReference type="SMART" id="SM00226"/>
    </source>
</evidence>
<dbReference type="InterPro" id="IPR029039">
    <property type="entry name" value="Flavoprotein-like_sf"/>
</dbReference>
<evidence type="ECO:0000313" key="5">
    <source>
        <dbReference type="Proteomes" id="UP000427906"/>
    </source>
</evidence>
<dbReference type="SMART" id="SM00226">
    <property type="entry name" value="LMWPc"/>
    <property type="match status" value="1"/>
</dbReference>
<keyword evidence="5" id="KW-1185">Reference proteome</keyword>
<reference evidence="4 5" key="1">
    <citation type="submission" date="2019-11" db="EMBL/GenBank/DDBJ databases">
        <title>Comparative genomics of hydrocarbon-degrading Desulfosarcina strains.</title>
        <authorList>
            <person name="Watanabe M."/>
            <person name="Kojima H."/>
            <person name="Fukui M."/>
        </authorList>
    </citation>
    <scope>NUCLEOTIDE SEQUENCE [LARGE SCALE GENOMIC DNA]</scope>
    <source>
        <strain evidence="4 5">PL12</strain>
    </source>
</reference>
<dbReference type="KEGG" id="dalk:DSCA_32070"/>
<dbReference type="Gene3D" id="3.40.50.360">
    <property type="match status" value="1"/>
</dbReference>
<dbReference type="RefSeq" id="WP_155317337.1">
    <property type="nucleotide sequence ID" value="NZ_AP021874.1"/>
</dbReference>
<evidence type="ECO:0000256" key="1">
    <source>
        <dbReference type="ARBA" id="ARBA00022630"/>
    </source>
</evidence>
<dbReference type="EMBL" id="AP021874">
    <property type="protein sequence ID" value="BBO69277.1"/>
    <property type="molecule type" value="Genomic_DNA"/>
</dbReference>
<sequence>MLIVGLQGSPRKKGNTDTFLAAFLDKAARTGAAVRTIQAARAGIVPCRGCGYCETHGTCVIADDPMSTEIFGLLRQADLVVAASPVYFYGISAQLKVLVDRCQTLWSRKYVYKLKDPLADTRKGLLFSVAASRGRQLFDGVDLTVKYFFDAIDARFSHAMTYRGIESRGEISRHEGLAADIDEAVAKTVLPLVKRKKILFISKDGACRAPMAAALAQQRFGDRIRTGFGALQPASGLSVPMVRAMQRAGVDMGFRRPQHVDQALYGATPDLTVIVGADDDRRMRGIPGKKTIRWSPAQPVSSEAEAMDALRMEMAAQLDTLVQEWQ</sequence>
<dbReference type="OrthoDB" id="9805976at2"/>